<dbReference type="PROSITE" id="PS51257">
    <property type="entry name" value="PROKAR_LIPOPROTEIN"/>
    <property type="match status" value="1"/>
</dbReference>
<dbReference type="AlphaFoldDB" id="A0A848KZ72"/>
<evidence type="ECO:0000313" key="3">
    <source>
        <dbReference type="EMBL" id="NMO03457.1"/>
    </source>
</evidence>
<dbReference type="InterPro" id="IPR046576">
    <property type="entry name" value="DUF6636"/>
</dbReference>
<accession>A0A848KZ72</accession>
<evidence type="ECO:0000313" key="4">
    <source>
        <dbReference type="Proteomes" id="UP000550729"/>
    </source>
</evidence>
<keyword evidence="4" id="KW-1185">Reference proteome</keyword>
<gene>
    <name evidence="3" type="ORF">HH308_19775</name>
</gene>
<feature type="compositionally biased region" description="Low complexity" evidence="1">
    <location>
        <begin position="41"/>
        <end position="55"/>
    </location>
</feature>
<dbReference type="Pfam" id="PF20341">
    <property type="entry name" value="DUF6636"/>
    <property type="match status" value="1"/>
</dbReference>
<organism evidence="3 4">
    <name type="scientific">Gordonia asplenii</name>
    <dbReference type="NCBI Taxonomy" id="2725283"/>
    <lineage>
        <taxon>Bacteria</taxon>
        <taxon>Bacillati</taxon>
        <taxon>Actinomycetota</taxon>
        <taxon>Actinomycetes</taxon>
        <taxon>Mycobacteriales</taxon>
        <taxon>Gordoniaceae</taxon>
        <taxon>Gordonia</taxon>
    </lineage>
</organism>
<sequence length="198" mass="20090">MMNRRRLLFTSAIAALALVGSGCGDAGTSSGVSTVTVTASTMTSSSAVPATTAPTDQSGPTDQTGTVDAARYQQEGGYFFVSPSGKFHCGIISNRDGRRAAAGCHGKTQPVPPRPASCPQSVGWGRGLQVYSDGEVSFVCTGGVIYGPGTGVEPPALDYGRRLSATGFTCTTATSGVTCKSDASGHGFTIADNTNTTF</sequence>
<keyword evidence="2" id="KW-0732">Signal</keyword>
<name>A0A848KZ72_9ACTN</name>
<feature type="chain" id="PRO_5032416321" evidence="2">
    <location>
        <begin position="27"/>
        <end position="198"/>
    </location>
</feature>
<evidence type="ECO:0000256" key="1">
    <source>
        <dbReference type="SAM" id="MobiDB-lite"/>
    </source>
</evidence>
<feature type="compositionally biased region" description="Polar residues" evidence="1">
    <location>
        <begin position="56"/>
        <end position="65"/>
    </location>
</feature>
<feature type="region of interest" description="Disordered" evidence="1">
    <location>
        <begin position="41"/>
        <end position="65"/>
    </location>
</feature>
<feature type="signal peptide" evidence="2">
    <location>
        <begin position="1"/>
        <end position="26"/>
    </location>
</feature>
<proteinExistence type="predicted"/>
<dbReference type="RefSeq" id="WP_170195964.1">
    <property type="nucleotide sequence ID" value="NZ_JABBNB010000023.1"/>
</dbReference>
<evidence type="ECO:0000256" key="2">
    <source>
        <dbReference type="SAM" id="SignalP"/>
    </source>
</evidence>
<dbReference type="Proteomes" id="UP000550729">
    <property type="component" value="Unassembled WGS sequence"/>
</dbReference>
<dbReference type="EMBL" id="JABBNB010000023">
    <property type="protein sequence ID" value="NMO03457.1"/>
    <property type="molecule type" value="Genomic_DNA"/>
</dbReference>
<reference evidence="3 4" key="1">
    <citation type="submission" date="2020-04" db="EMBL/GenBank/DDBJ databases">
        <title>Gordonia sp. nov. TBRC 11910.</title>
        <authorList>
            <person name="Suriyachadkun C."/>
        </authorList>
    </citation>
    <scope>NUCLEOTIDE SEQUENCE [LARGE SCALE GENOMIC DNA]</scope>
    <source>
        <strain evidence="3 4">TBRC 11910</strain>
    </source>
</reference>
<comment type="caution">
    <text evidence="3">The sequence shown here is derived from an EMBL/GenBank/DDBJ whole genome shotgun (WGS) entry which is preliminary data.</text>
</comment>
<protein>
    <submittedName>
        <fullName evidence="3">Uncharacterized protein</fullName>
    </submittedName>
</protein>